<organism evidence="2 3">
    <name type="scientific">Acinetobacter sichuanensis</name>
    <dbReference type="NCBI Taxonomy" id="2136183"/>
    <lineage>
        <taxon>Bacteria</taxon>
        <taxon>Pseudomonadati</taxon>
        <taxon>Pseudomonadota</taxon>
        <taxon>Gammaproteobacteria</taxon>
        <taxon>Moraxellales</taxon>
        <taxon>Moraxellaceae</taxon>
        <taxon>Acinetobacter</taxon>
    </lineage>
</organism>
<evidence type="ECO:0000313" key="1">
    <source>
        <dbReference type="EMBL" id="MFC2995441.1"/>
    </source>
</evidence>
<dbReference type="RefSeq" id="WP_107009441.1">
    <property type="nucleotide sequence ID" value="NZ_JBHRSF010000026.1"/>
</dbReference>
<evidence type="ECO:0000313" key="3">
    <source>
        <dbReference type="Proteomes" id="UP000240957"/>
    </source>
</evidence>
<evidence type="ECO:0000313" key="4">
    <source>
        <dbReference type="Proteomes" id="UP001595455"/>
    </source>
</evidence>
<dbReference type="Proteomes" id="UP001595455">
    <property type="component" value="Unassembled WGS sequence"/>
</dbReference>
<sequence>MFHITKEILKIQNTHFFKNMGHANFTDQSIVFIKNIESAFIYPQESDFKNIYHQVKWLPTSLSETDPFYTMTQKPPESIIILRKQITQALMQSIRTVDPQLFKYDQYDFQYAAKNALCFAFRQALIEKYYGLGQHWEKITELYYLGHWVIGYKTDQYIVI</sequence>
<reference evidence="4" key="3">
    <citation type="journal article" date="2019" name="Int. J. Syst. Evol. Microbiol.">
        <title>The Global Catalogue of Microorganisms (GCM) 10K type strain sequencing project: providing services to taxonomists for standard genome sequencing and annotation.</title>
        <authorList>
            <consortium name="The Broad Institute Genomics Platform"/>
            <consortium name="The Broad Institute Genome Sequencing Center for Infectious Disease"/>
            <person name="Wu L."/>
            <person name="Ma J."/>
        </authorList>
    </citation>
    <scope>NUCLEOTIDE SEQUENCE [LARGE SCALE GENOMIC DNA]</scope>
    <source>
        <strain evidence="4">KCTC 62575</strain>
    </source>
</reference>
<reference evidence="1" key="4">
    <citation type="submission" date="2024-09" db="EMBL/GenBank/DDBJ databases">
        <authorList>
            <person name="Sun Q."/>
            <person name="Mori K."/>
        </authorList>
    </citation>
    <scope>NUCLEOTIDE SEQUENCE</scope>
    <source>
        <strain evidence="1">KCTC 62575</strain>
    </source>
</reference>
<comment type="caution">
    <text evidence="2">The sequence shown here is derived from an EMBL/GenBank/DDBJ whole genome shotgun (WGS) entry which is preliminary data.</text>
</comment>
<dbReference type="EMBL" id="PYIX02000034">
    <property type="protein sequence ID" value="RFC82436.1"/>
    <property type="molecule type" value="Genomic_DNA"/>
</dbReference>
<dbReference type="Proteomes" id="UP000240957">
    <property type="component" value="Unassembled WGS sequence"/>
</dbReference>
<keyword evidence="4" id="KW-1185">Reference proteome</keyword>
<dbReference type="EMBL" id="JBHRSF010000026">
    <property type="protein sequence ID" value="MFC2995441.1"/>
    <property type="molecule type" value="Genomic_DNA"/>
</dbReference>
<protein>
    <submittedName>
        <fullName evidence="2">Uncharacterized protein</fullName>
    </submittedName>
</protein>
<reference evidence="2 3" key="2">
    <citation type="submission" date="2018-08" db="EMBL/GenBank/DDBJ databases">
        <title>The draft genome of Acinetobacter sichuanensis strain WCHAc060041.</title>
        <authorList>
            <person name="Qin J."/>
            <person name="Feng Y."/>
            <person name="Zong Z."/>
        </authorList>
    </citation>
    <scope>NUCLEOTIDE SEQUENCE [LARGE SCALE GENOMIC DNA]</scope>
    <source>
        <strain evidence="2 3">WCHAc060041</strain>
    </source>
</reference>
<evidence type="ECO:0000313" key="2">
    <source>
        <dbReference type="EMBL" id="RFC82436.1"/>
    </source>
</evidence>
<gene>
    <name evidence="1" type="ORF">ACFODO_09190</name>
    <name evidence="2" type="ORF">C9E89_016610</name>
</gene>
<dbReference type="AlphaFoldDB" id="A0A371YLV9"/>
<proteinExistence type="predicted"/>
<reference evidence="1" key="1">
    <citation type="journal article" date="2014" name="Int. J. Syst. Evol. Microbiol.">
        <title>Complete genome of a new Firmicutes species belonging to the dominant human colonic microbiota ('Ruminococcus bicirculans') reveals two chromosomes and a selective capacity to utilize plant glucans.</title>
        <authorList>
            <consortium name="NISC Comparative Sequencing Program"/>
            <person name="Wegmann U."/>
            <person name="Louis P."/>
            <person name="Goesmann A."/>
            <person name="Henrissat B."/>
            <person name="Duncan S.H."/>
            <person name="Flint H.J."/>
        </authorList>
    </citation>
    <scope>NUCLEOTIDE SEQUENCE</scope>
    <source>
        <strain evidence="1">KCTC 62575</strain>
    </source>
</reference>
<accession>A0A371YLV9</accession>
<name>A0A371YLV9_9GAMM</name>
<dbReference type="OrthoDB" id="6271006at2"/>